<evidence type="ECO:0000313" key="3">
    <source>
        <dbReference type="EMBL" id="VGO13402.1"/>
    </source>
</evidence>
<dbReference type="InterPro" id="IPR041459">
    <property type="entry name" value="MPTase-PolyVal"/>
</dbReference>
<reference evidence="3 4" key="1">
    <citation type="submission" date="2019-04" db="EMBL/GenBank/DDBJ databases">
        <authorList>
            <person name="Van Vliet M D."/>
        </authorList>
    </citation>
    <scope>NUCLEOTIDE SEQUENCE [LARGE SCALE GENOMIC DNA]</scope>
    <source>
        <strain evidence="3 4">F1</strain>
    </source>
</reference>
<gene>
    <name evidence="3" type="primary">traC_4</name>
    <name evidence="3" type="ORF">PDESU_01959</name>
</gene>
<proteinExistence type="predicted"/>
<dbReference type="AlphaFoldDB" id="A0A6C2U0F2"/>
<evidence type="ECO:0000259" key="1">
    <source>
        <dbReference type="Pfam" id="PF08401"/>
    </source>
</evidence>
<dbReference type="Proteomes" id="UP000366872">
    <property type="component" value="Unassembled WGS sequence"/>
</dbReference>
<dbReference type="Pfam" id="PF18818">
    <property type="entry name" value="MPTase-PolyVal"/>
    <property type="match status" value="1"/>
</dbReference>
<evidence type="ECO:0000259" key="2">
    <source>
        <dbReference type="Pfam" id="PF18818"/>
    </source>
</evidence>
<organism evidence="3 4">
    <name type="scientific">Pontiella desulfatans</name>
    <dbReference type="NCBI Taxonomy" id="2750659"/>
    <lineage>
        <taxon>Bacteria</taxon>
        <taxon>Pseudomonadati</taxon>
        <taxon>Kiritimatiellota</taxon>
        <taxon>Kiritimatiellia</taxon>
        <taxon>Kiritimatiellales</taxon>
        <taxon>Pontiellaceae</taxon>
        <taxon>Pontiella</taxon>
    </lineage>
</organism>
<dbReference type="RefSeq" id="WP_168442123.1">
    <property type="nucleotide sequence ID" value="NZ_CAAHFG010000001.1"/>
</dbReference>
<accession>A0A6C2U0F2</accession>
<feature type="domain" description="Polyvalent protein metallopeptidase" evidence="2">
    <location>
        <begin position="155"/>
        <end position="199"/>
    </location>
</feature>
<protein>
    <submittedName>
        <fullName evidence="3">DNA primase TraC</fullName>
    </submittedName>
</protein>
<dbReference type="Pfam" id="PF08401">
    <property type="entry name" value="ArdcN"/>
    <property type="match status" value="1"/>
</dbReference>
<feature type="domain" description="N-terminal" evidence="1">
    <location>
        <begin position="6"/>
        <end position="114"/>
    </location>
</feature>
<dbReference type="InterPro" id="IPR013610">
    <property type="entry name" value="ArdC_N"/>
</dbReference>
<sequence length="220" mass="24985">MSAYQKINEMITARLIERIEATGELPWKKPWTSVSLMPKNLVTGKNYRGVNVFLLHMLGYANPCFLSMKQVNAMGGKVRKGEKSCPVIFWRFIEAKENTPDQKGYAMLRYYRVFNVEQCEGLPASKVPAIEIPTREHEPLKVAESLVASMPNPPRINNARTLASYSPSMDLVSMPCPEWFTSGEEYYGALFHELAHYADTGIMPYRMISPLQSKGVRYGH</sequence>
<dbReference type="EMBL" id="CAAHFG010000001">
    <property type="protein sequence ID" value="VGO13402.1"/>
    <property type="molecule type" value="Genomic_DNA"/>
</dbReference>
<keyword evidence="4" id="KW-1185">Reference proteome</keyword>
<evidence type="ECO:0000313" key="4">
    <source>
        <dbReference type="Proteomes" id="UP000366872"/>
    </source>
</evidence>
<name>A0A6C2U0F2_PONDE</name>
<dbReference type="GO" id="GO:0003697">
    <property type="term" value="F:single-stranded DNA binding"/>
    <property type="evidence" value="ECO:0007669"/>
    <property type="project" value="InterPro"/>
</dbReference>